<dbReference type="AlphaFoldDB" id="A0A7C8NAD6"/>
<feature type="compositionally biased region" description="Pro residues" evidence="1">
    <location>
        <begin position="110"/>
        <end position="119"/>
    </location>
</feature>
<protein>
    <submittedName>
        <fullName evidence="2">Uncharacterized protein</fullName>
    </submittedName>
</protein>
<feature type="compositionally biased region" description="Polar residues" evidence="1">
    <location>
        <begin position="82"/>
        <end position="91"/>
    </location>
</feature>
<proteinExistence type="predicted"/>
<feature type="region of interest" description="Disordered" evidence="1">
    <location>
        <begin position="82"/>
        <end position="126"/>
    </location>
</feature>
<dbReference type="EMBL" id="WUBL01000022">
    <property type="protein sequence ID" value="KAF2970557.1"/>
    <property type="molecule type" value="Genomic_DNA"/>
</dbReference>
<accession>A0A7C8NAD6</accession>
<organism evidence="2 3">
    <name type="scientific">Xylaria multiplex</name>
    <dbReference type="NCBI Taxonomy" id="323545"/>
    <lineage>
        <taxon>Eukaryota</taxon>
        <taxon>Fungi</taxon>
        <taxon>Dikarya</taxon>
        <taxon>Ascomycota</taxon>
        <taxon>Pezizomycotina</taxon>
        <taxon>Sordariomycetes</taxon>
        <taxon>Xylariomycetidae</taxon>
        <taxon>Xylariales</taxon>
        <taxon>Xylariaceae</taxon>
        <taxon>Xylaria</taxon>
    </lineage>
</organism>
<dbReference type="Proteomes" id="UP000481858">
    <property type="component" value="Unassembled WGS sequence"/>
</dbReference>
<sequence length="218" mass="24152">MFSARPTNTDPAQNSLAHPIPYMNYATLPACPISRAAASSQNYGLTPTGFTPNQFPIYGLAPFMGFATPNQFQNYGQTSFTGQYETFTPQNPAEDGTPSAPVSLSNRSPSPSPPPPPSTPKSRKMYTCNYQTPYSKDMRRHKATHATSDQRAYRCRCGHTNIRKDNYLRHTESCNRERVTPFYVCKCVAEYSAGKEEHISHVEGCSYGFGNIGRPSVS</sequence>
<comment type="caution">
    <text evidence="2">The sequence shown here is derived from an EMBL/GenBank/DDBJ whole genome shotgun (WGS) entry which is preliminary data.</text>
</comment>
<evidence type="ECO:0000313" key="3">
    <source>
        <dbReference type="Proteomes" id="UP000481858"/>
    </source>
</evidence>
<keyword evidence="3" id="KW-1185">Reference proteome</keyword>
<name>A0A7C8NAD6_9PEZI</name>
<evidence type="ECO:0000313" key="2">
    <source>
        <dbReference type="EMBL" id="KAF2970557.1"/>
    </source>
</evidence>
<dbReference type="InParanoid" id="A0A7C8NAD6"/>
<gene>
    <name evidence="2" type="ORF">GQX73_g3015</name>
</gene>
<dbReference type="OrthoDB" id="8922241at2759"/>
<evidence type="ECO:0000256" key="1">
    <source>
        <dbReference type="SAM" id="MobiDB-lite"/>
    </source>
</evidence>
<reference evidence="2 3" key="1">
    <citation type="submission" date="2019-12" db="EMBL/GenBank/DDBJ databases">
        <title>Draft genome sequence of the ascomycete Xylaria multiplex DSM 110363.</title>
        <authorList>
            <person name="Buettner E."/>
            <person name="Kellner H."/>
        </authorList>
    </citation>
    <scope>NUCLEOTIDE SEQUENCE [LARGE SCALE GENOMIC DNA]</scope>
    <source>
        <strain evidence="2 3">DSM 110363</strain>
    </source>
</reference>